<dbReference type="AlphaFoldDB" id="A0A9W4DSJ1"/>
<evidence type="ECO:0000313" key="3">
    <source>
        <dbReference type="EMBL" id="CAG6395278.1"/>
    </source>
</evidence>
<keyword evidence="4" id="KW-1185">Reference proteome</keyword>
<organism evidence="3 4">
    <name type="scientific">Actinacidiphila cocklensis</name>
    <dbReference type="NCBI Taxonomy" id="887465"/>
    <lineage>
        <taxon>Bacteria</taxon>
        <taxon>Bacillati</taxon>
        <taxon>Actinomycetota</taxon>
        <taxon>Actinomycetes</taxon>
        <taxon>Kitasatosporales</taxon>
        <taxon>Streptomycetaceae</taxon>
        <taxon>Actinacidiphila</taxon>
    </lineage>
</organism>
<name>A0A9W4DSJ1_9ACTN</name>
<feature type="region of interest" description="Disordered" evidence="1">
    <location>
        <begin position="215"/>
        <end position="243"/>
    </location>
</feature>
<proteinExistence type="predicted"/>
<comment type="caution">
    <text evidence="3">The sequence shown here is derived from an EMBL/GenBank/DDBJ whole genome shotgun (WGS) entry which is preliminary data.</text>
</comment>
<dbReference type="Proteomes" id="UP001152519">
    <property type="component" value="Unassembled WGS sequence"/>
</dbReference>
<feature type="region of interest" description="Disordered" evidence="1">
    <location>
        <begin position="113"/>
        <end position="146"/>
    </location>
</feature>
<sequence length="243" mass="26609">MIVDHGRVVENASRAVIVSNRRITGLSAARIAELGLEVSPLWHERHQARLASRPRKRALGAGAKHRLVFIDRLLATLVHLRLGVTHDVLACWFGTPTSLQNLAVGMPTSTRITSRYSKGTAGPPRTSSTPAARPRPLKESSLHRTRNGSVFRSPVLQAPVVMELTGIGPALTGCWEARWSETPAWQLVTSPAMPVRRRRADLRCRRPWRGGVRQAPGVGIVERPGSTAPRVDTAHPGPAQCRR</sequence>
<dbReference type="EMBL" id="CAJSLV010000060">
    <property type="protein sequence ID" value="CAG6395278.1"/>
    <property type="molecule type" value="Genomic_DNA"/>
</dbReference>
<feature type="domain" description="Transposase Helix-turn-helix" evidence="2">
    <location>
        <begin position="65"/>
        <end position="94"/>
    </location>
</feature>
<evidence type="ECO:0000313" key="4">
    <source>
        <dbReference type="Proteomes" id="UP001152519"/>
    </source>
</evidence>
<accession>A0A9W4DSJ1</accession>
<reference evidence="3" key="1">
    <citation type="submission" date="2021-05" db="EMBL/GenBank/DDBJ databases">
        <authorList>
            <person name="Arsene-Ploetze F."/>
        </authorList>
    </citation>
    <scope>NUCLEOTIDE SEQUENCE</scope>
    <source>
        <strain evidence="3">DSM 42138</strain>
    </source>
</reference>
<gene>
    <name evidence="3" type="ORF">SCOCK_300087</name>
</gene>
<protein>
    <recommendedName>
        <fullName evidence="2">Transposase Helix-turn-helix domain-containing protein</fullName>
    </recommendedName>
</protein>
<dbReference type="Pfam" id="PF13613">
    <property type="entry name" value="HTH_Tnp_4"/>
    <property type="match status" value="1"/>
</dbReference>
<evidence type="ECO:0000259" key="2">
    <source>
        <dbReference type="Pfam" id="PF13613"/>
    </source>
</evidence>
<evidence type="ECO:0000256" key="1">
    <source>
        <dbReference type="SAM" id="MobiDB-lite"/>
    </source>
</evidence>
<dbReference type="InterPro" id="IPR027805">
    <property type="entry name" value="Transposase_HTH_dom"/>
</dbReference>